<dbReference type="OrthoDB" id="9774907at2"/>
<dbReference type="FunFam" id="3.40.50.300:FF:000225">
    <property type="entry name" value="Thymidylate kinase"/>
    <property type="match status" value="1"/>
</dbReference>
<dbReference type="NCBIfam" id="TIGR00041">
    <property type="entry name" value="DTMP_kinase"/>
    <property type="match status" value="1"/>
</dbReference>
<proteinExistence type="inferred from homology"/>
<comment type="catalytic activity">
    <reaction evidence="9 11">
        <text>dTMP + ATP = dTDP + ADP</text>
        <dbReference type="Rhea" id="RHEA:13517"/>
        <dbReference type="ChEBI" id="CHEBI:30616"/>
        <dbReference type="ChEBI" id="CHEBI:58369"/>
        <dbReference type="ChEBI" id="CHEBI:63528"/>
        <dbReference type="ChEBI" id="CHEBI:456216"/>
        <dbReference type="EC" id="2.7.4.9"/>
    </reaction>
</comment>
<reference evidence="13 14" key="2">
    <citation type="journal article" date="2009" name="Proc. Natl. Acad. Sci. U.S.A.">
        <title>On the chimeric nature, thermophilic origin, and phylogenetic placement of the Thermotogales.</title>
        <authorList>
            <person name="Zhaxybayeva O."/>
            <person name="Swithers K.S."/>
            <person name="Lapierre P."/>
            <person name="Fournier G.P."/>
            <person name="Bickhart D.M."/>
            <person name="DeBoy R.T."/>
            <person name="Nelson K.E."/>
            <person name="Nesbo C.L."/>
            <person name="Doolittle W.F."/>
            <person name="Gogarten J.P."/>
            <person name="Noll K.M."/>
        </authorList>
    </citation>
    <scope>NUCLEOTIDE SEQUENCE [LARGE SCALE GENOMIC DNA]</scope>
    <source>
        <strain evidence="14">ATCC BAA-301 / DSM 14385 / NBRC 107922 / TMO</strain>
    </source>
</reference>
<evidence type="ECO:0000256" key="2">
    <source>
        <dbReference type="ARBA" id="ARBA00012980"/>
    </source>
</evidence>
<dbReference type="PANTHER" id="PTHR10344">
    <property type="entry name" value="THYMIDYLATE KINASE"/>
    <property type="match status" value="1"/>
</dbReference>
<keyword evidence="5 11" id="KW-0545">Nucleotide biosynthesis</keyword>
<dbReference type="GO" id="GO:0005524">
    <property type="term" value="F:ATP binding"/>
    <property type="evidence" value="ECO:0007669"/>
    <property type="project" value="UniProtKB-UniRule"/>
</dbReference>
<dbReference type="EMBL" id="CP000812">
    <property type="protein sequence ID" value="ABV33031.1"/>
    <property type="molecule type" value="Genomic_DNA"/>
</dbReference>
<name>A8F4E7_PSELT</name>
<dbReference type="Gene3D" id="3.40.50.300">
    <property type="entry name" value="P-loop containing nucleotide triphosphate hydrolases"/>
    <property type="match status" value="1"/>
</dbReference>
<evidence type="ECO:0000256" key="4">
    <source>
        <dbReference type="ARBA" id="ARBA00022679"/>
    </source>
</evidence>
<dbReference type="CDD" id="cd01672">
    <property type="entry name" value="TMPK"/>
    <property type="match status" value="1"/>
</dbReference>
<dbReference type="GO" id="GO:0005829">
    <property type="term" value="C:cytosol"/>
    <property type="evidence" value="ECO:0007669"/>
    <property type="project" value="TreeGrafter"/>
</dbReference>
<dbReference type="EC" id="2.7.4.9" evidence="2 11"/>
<protein>
    <recommendedName>
        <fullName evidence="3 11">Thymidylate kinase</fullName>
        <ecNumber evidence="2 11">2.7.4.9</ecNumber>
    </recommendedName>
    <alternativeName>
        <fullName evidence="11">dTMP kinase</fullName>
    </alternativeName>
</protein>
<dbReference type="Proteomes" id="UP000002016">
    <property type="component" value="Chromosome"/>
</dbReference>
<keyword evidence="6 11" id="KW-0547">Nucleotide-binding</keyword>
<keyword evidence="14" id="KW-1185">Reference proteome</keyword>
<evidence type="ECO:0000256" key="5">
    <source>
        <dbReference type="ARBA" id="ARBA00022727"/>
    </source>
</evidence>
<keyword evidence="8 11" id="KW-0067">ATP-binding</keyword>
<evidence type="ECO:0000256" key="11">
    <source>
        <dbReference type="HAMAP-Rule" id="MF_00165"/>
    </source>
</evidence>
<comment type="caution">
    <text evidence="11">Lacks conserved residue(s) required for the propagation of feature annotation.</text>
</comment>
<dbReference type="eggNOG" id="COG0125">
    <property type="taxonomic scope" value="Bacteria"/>
</dbReference>
<accession>A8F4E7</accession>
<sequence length="202" mass="23180" precursor="true">MLISFEGIDGSGKGTQLRLFLSYLKNKNLPYIHVREPGGTELGEILREIVLKGQFQIYPKAELLLFLASRAQLVSQIILPALKENKVVVADRFIDSSVVYQGVGRELGPELVEKLNDFATDGLKPDLTFYIDVPVETALKRKRIFDRIESEGIEFLKKVRKAYLELARKEKRIFLMNGEKAIEEIHSEIILIFEQLYWGIIR</sequence>
<evidence type="ECO:0000256" key="10">
    <source>
        <dbReference type="ARBA" id="ARBA00057735"/>
    </source>
</evidence>
<evidence type="ECO:0000256" key="6">
    <source>
        <dbReference type="ARBA" id="ARBA00022741"/>
    </source>
</evidence>
<organism evidence="13 14">
    <name type="scientific">Pseudothermotoga lettingae (strain ATCC BAA-301 / DSM 14385 / NBRC 107922 / TMO)</name>
    <name type="common">Thermotoga lettingae</name>
    <dbReference type="NCBI Taxonomy" id="416591"/>
    <lineage>
        <taxon>Bacteria</taxon>
        <taxon>Thermotogati</taxon>
        <taxon>Thermotogota</taxon>
        <taxon>Thermotogae</taxon>
        <taxon>Thermotogales</taxon>
        <taxon>Thermotogaceae</taxon>
        <taxon>Pseudothermotoga</taxon>
    </lineage>
</organism>
<dbReference type="AlphaFoldDB" id="A8F4E7"/>
<dbReference type="InterPro" id="IPR027417">
    <property type="entry name" value="P-loop_NTPase"/>
</dbReference>
<evidence type="ECO:0000256" key="1">
    <source>
        <dbReference type="ARBA" id="ARBA00009776"/>
    </source>
</evidence>
<keyword evidence="7 11" id="KW-0418">Kinase</keyword>
<dbReference type="InterPro" id="IPR018094">
    <property type="entry name" value="Thymidylate_kinase"/>
</dbReference>
<dbReference type="HAMAP" id="MF_00165">
    <property type="entry name" value="Thymidylate_kinase"/>
    <property type="match status" value="1"/>
</dbReference>
<evidence type="ECO:0000256" key="3">
    <source>
        <dbReference type="ARBA" id="ARBA00017144"/>
    </source>
</evidence>
<evidence type="ECO:0000259" key="12">
    <source>
        <dbReference type="Pfam" id="PF02223"/>
    </source>
</evidence>
<evidence type="ECO:0000313" key="14">
    <source>
        <dbReference type="Proteomes" id="UP000002016"/>
    </source>
</evidence>
<comment type="function">
    <text evidence="10 11">Phosphorylation of dTMP to form dTDP in both de novo and salvage pathways of dTTP synthesis.</text>
</comment>
<comment type="similarity">
    <text evidence="1 11">Belongs to the thymidylate kinase family.</text>
</comment>
<dbReference type="GO" id="GO:0004798">
    <property type="term" value="F:dTMP kinase activity"/>
    <property type="evidence" value="ECO:0007669"/>
    <property type="project" value="UniProtKB-UniRule"/>
</dbReference>
<dbReference type="PANTHER" id="PTHR10344:SF4">
    <property type="entry name" value="UMP-CMP KINASE 2, MITOCHONDRIAL"/>
    <property type="match status" value="1"/>
</dbReference>
<evidence type="ECO:0000313" key="13">
    <source>
        <dbReference type="EMBL" id="ABV33031.1"/>
    </source>
</evidence>
<feature type="domain" description="Thymidylate kinase-like" evidence="12">
    <location>
        <begin position="5"/>
        <end position="189"/>
    </location>
</feature>
<dbReference type="GO" id="GO:0006235">
    <property type="term" value="P:dTTP biosynthetic process"/>
    <property type="evidence" value="ECO:0007669"/>
    <property type="project" value="UniProtKB-UniRule"/>
</dbReference>
<dbReference type="GO" id="GO:0006233">
    <property type="term" value="P:dTDP biosynthetic process"/>
    <property type="evidence" value="ECO:0007669"/>
    <property type="project" value="InterPro"/>
</dbReference>
<reference evidence="13 14" key="1">
    <citation type="submission" date="2007-08" db="EMBL/GenBank/DDBJ databases">
        <title>Complete sequence of Thermotoga lettingae TMO.</title>
        <authorList>
            <consortium name="US DOE Joint Genome Institute"/>
            <person name="Copeland A."/>
            <person name="Lucas S."/>
            <person name="Lapidus A."/>
            <person name="Barry K."/>
            <person name="Glavina del Rio T."/>
            <person name="Dalin E."/>
            <person name="Tice H."/>
            <person name="Pitluck S."/>
            <person name="Foster B."/>
            <person name="Bruce D."/>
            <person name="Schmutz J."/>
            <person name="Larimer F."/>
            <person name="Land M."/>
            <person name="Hauser L."/>
            <person name="Kyrpides N."/>
            <person name="Mikhailova N."/>
            <person name="Nelson K."/>
            <person name="Gogarten J.P."/>
            <person name="Noll K."/>
            <person name="Richardson P."/>
        </authorList>
    </citation>
    <scope>NUCLEOTIDE SEQUENCE [LARGE SCALE GENOMIC DNA]</scope>
    <source>
        <strain evidence="14">ATCC BAA-301 / DSM 14385 / NBRC 107922 / TMO</strain>
    </source>
</reference>
<dbReference type="KEGG" id="tle:Tlet_0464"/>
<dbReference type="Pfam" id="PF02223">
    <property type="entry name" value="Thymidylate_kin"/>
    <property type="match status" value="1"/>
</dbReference>
<dbReference type="RefSeq" id="WP_012002512.1">
    <property type="nucleotide sequence ID" value="NC_009828.1"/>
</dbReference>
<dbReference type="HOGENOM" id="CLU_049131_0_2_0"/>
<evidence type="ECO:0000256" key="8">
    <source>
        <dbReference type="ARBA" id="ARBA00022840"/>
    </source>
</evidence>
<gene>
    <name evidence="11" type="primary">tmk</name>
    <name evidence="13" type="ordered locus">Tlet_0464</name>
</gene>
<evidence type="ECO:0000256" key="9">
    <source>
        <dbReference type="ARBA" id="ARBA00048743"/>
    </source>
</evidence>
<dbReference type="SUPFAM" id="SSF52540">
    <property type="entry name" value="P-loop containing nucleoside triphosphate hydrolases"/>
    <property type="match status" value="1"/>
</dbReference>
<dbReference type="STRING" id="416591.Tlet_0464"/>
<dbReference type="InterPro" id="IPR039430">
    <property type="entry name" value="Thymidylate_kin-like_dom"/>
</dbReference>
<dbReference type="GO" id="GO:0006227">
    <property type="term" value="P:dUDP biosynthetic process"/>
    <property type="evidence" value="ECO:0007669"/>
    <property type="project" value="TreeGrafter"/>
</dbReference>
<evidence type="ECO:0000256" key="7">
    <source>
        <dbReference type="ARBA" id="ARBA00022777"/>
    </source>
</evidence>
<keyword evidence="4 11" id="KW-0808">Transferase</keyword>